<reference evidence="1 2" key="1">
    <citation type="journal article" date="2019" name="G3 (Bethesda)">
        <title>Sequencing of a Wild Apple (Malus baccata) Genome Unravels the Differences Between Cultivated and Wild Apple Species Regarding Disease Resistance and Cold Tolerance.</title>
        <authorList>
            <person name="Chen X."/>
        </authorList>
    </citation>
    <scope>NUCLEOTIDE SEQUENCE [LARGE SCALE GENOMIC DNA]</scope>
    <source>
        <strain evidence="2">cv. Shandingzi</strain>
        <tissue evidence="1">Leaves</tissue>
    </source>
</reference>
<dbReference type="AlphaFoldDB" id="A0A540L2Y3"/>
<protein>
    <submittedName>
        <fullName evidence="1">Uncharacterized protein</fullName>
    </submittedName>
</protein>
<evidence type="ECO:0000313" key="1">
    <source>
        <dbReference type="EMBL" id="TQD80853.1"/>
    </source>
</evidence>
<evidence type="ECO:0000313" key="2">
    <source>
        <dbReference type="Proteomes" id="UP000315295"/>
    </source>
</evidence>
<comment type="caution">
    <text evidence="1">The sequence shown here is derived from an EMBL/GenBank/DDBJ whole genome shotgun (WGS) entry which is preliminary data.</text>
</comment>
<accession>A0A540L2Y3</accession>
<keyword evidence="2" id="KW-1185">Reference proteome</keyword>
<organism evidence="1 2">
    <name type="scientific">Malus baccata</name>
    <name type="common">Siberian crab apple</name>
    <name type="synonym">Pyrus baccata</name>
    <dbReference type="NCBI Taxonomy" id="106549"/>
    <lineage>
        <taxon>Eukaryota</taxon>
        <taxon>Viridiplantae</taxon>
        <taxon>Streptophyta</taxon>
        <taxon>Embryophyta</taxon>
        <taxon>Tracheophyta</taxon>
        <taxon>Spermatophyta</taxon>
        <taxon>Magnoliopsida</taxon>
        <taxon>eudicotyledons</taxon>
        <taxon>Gunneridae</taxon>
        <taxon>Pentapetalae</taxon>
        <taxon>rosids</taxon>
        <taxon>fabids</taxon>
        <taxon>Rosales</taxon>
        <taxon>Rosaceae</taxon>
        <taxon>Amygdaloideae</taxon>
        <taxon>Maleae</taxon>
        <taxon>Malus</taxon>
    </lineage>
</organism>
<name>A0A540L2Y3_MALBA</name>
<dbReference type="Proteomes" id="UP000315295">
    <property type="component" value="Unassembled WGS sequence"/>
</dbReference>
<gene>
    <name evidence="1" type="ORF">C1H46_033605</name>
</gene>
<dbReference type="EMBL" id="VIEB01000792">
    <property type="protein sequence ID" value="TQD80853.1"/>
    <property type="molecule type" value="Genomic_DNA"/>
</dbReference>
<sequence length="86" mass="9683">MTDVVVLATRAARICMMWRRACAGAAEADCDFVGYRKPRTTLLFCFSLSLIVGAVSMSRLSESAHQLVWRGIRGRVTFTRRGRWSV</sequence>
<proteinExistence type="predicted"/>